<dbReference type="PANTHER" id="PTHR44749">
    <property type="entry name" value="SUPPRESSOR OF RPS4-RLD 1"/>
    <property type="match status" value="1"/>
</dbReference>
<dbReference type="InterPro" id="IPR011990">
    <property type="entry name" value="TPR-like_helical_dom_sf"/>
</dbReference>
<feature type="non-terminal residue" evidence="1">
    <location>
        <position position="1"/>
    </location>
</feature>
<dbReference type="PROSITE" id="PS50005">
    <property type="entry name" value="TPR"/>
    <property type="match status" value="1"/>
</dbReference>
<dbReference type="AlphaFoldDB" id="X1LN85"/>
<dbReference type="SMART" id="SM00028">
    <property type="entry name" value="TPR"/>
    <property type="match status" value="4"/>
</dbReference>
<name>X1LN85_9ZZZZ</name>
<dbReference type="Gene3D" id="1.25.40.10">
    <property type="entry name" value="Tetratricopeptide repeat domain"/>
    <property type="match status" value="2"/>
</dbReference>
<dbReference type="GO" id="GO:0045892">
    <property type="term" value="P:negative regulation of DNA-templated transcription"/>
    <property type="evidence" value="ECO:0007669"/>
    <property type="project" value="InterPro"/>
</dbReference>
<evidence type="ECO:0000313" key="1">
    <source>
        <dbReference type="EMBL" id="GAI03860.1"/>
    </source>
</evidence>
<dbReference type="InterPro" id="IPR044650">
    <property type="entry name" value="SRFR1-like"/>
</dbReference>
<gene>
    <name evidence="1" type="ORF">S06H3_23026</name>
</gene>
<dbReference type="PANTHER" id="PTHR44749:SF1">
    <property type="entry name" value="TETRATRICOPEPTIDE-LIKE HELICAL DOMAIN-CONTAINING PROTEIN"/>
    <property type="match status" value="1"/>
</dbReference>
<dbReference type="Pfam" id="PF13424">
    <property type="entry name" value="TPR_12"/>
    <property type="match status" value="1"/>
</dbReference>
<comment type="caution">
    <text evidence="1">The sequence shown here is derived from an EMBL/GenBank/DDBJ whole genome shotgun (WGS) entry which is preliminary data.</text>
</comment>
<dbReference type="SUPFAM" id="SSF48452">
    <property type="entry name" value="TPR-like"/>
    <property type="match status" value="1"/>
</dbReference>
<organism evidence="1">
    <name type="scientific">marine sediment metagenome</name>
    <dbReference type="NCBI Taxonomy" id="412755"/>
    <lineage>
        <taxon>unclassified sequences</taxon>
        <taxon>metagenomes</taxon>
        <taxon>ecological metagenomes</taxon>
    </lineage>
</organism>
<dbReference type="InterPro" id="IPR019734">
    <property type="entry name" value="TPR_rpt"/>
</dbReference>
<accession>X1LN85</accession>
<dbReference type="EMBL" id="BARV01012429">
    <property type="protein sequence ID" value="GAI03860.1"/>
    <property type="molecule type" value="Genomic_DNA"/>
</dbReference>
<reference evidence="1" key="1">
    <citation type="journal article" date="2014" name="Front. Microbiol.">
        <title>High frequency of phylogenetically diverse reductive dehalogenase-homologous genes in deep subseafloor sedimentary metagenomes.</title>
        <authorList>
            <person name="Kawai M."/>
            <person name="Futagami T."/>
            <person name="Toyoda A."/>
            <person name="Takaki Y."/>
            <person name="Nishi S."/>
            <person name="Hori S."/>
            <person name="Arai W."/>
            <person name="Tsubouchi T."/>
            <person name="Morono Y."/>
            <person name="Uchiyama I."/>
            <person name="Ito T."/>
            <person name="Fujiyama A."/>
            <person name="Inagaki F."/>
            <person name="Takami H."/>
        </authorList>
    </citation>
    <scope>NUCLEOTIDE SEQUENCE</scope>
    <source>
        <strain evidence="1">Expedition CK06-06</strain>
    </source>
</reference>
<protein>
    <submittedName>
        <fullName evidence="1">Uncharacterized protein</fullName>
    </submittedName>
</protein>
<proteinExistence type="predicted"/>
<sequence length="205" mass="23442">EKEGAPMPKPVERPPAPKDIKTVEELYLTGQRLDQFHNAALEPYPYYEEALKRDPYDSRVNTELGILYCKRGMFEEAEEKLKQAIKRVTKNYTSPKSGQAHYYLGLALKFQGKYDAAYDALYKATWSYGFHTAGYYHLTEIDCLRGDFETALKHINRSIAANAWNTKALNLKSAVLRRLGRFKDAAQIASNTLTFDTLDFWAGII</sequence>
<feature type="non-terminal residue" evidence="1">
    <location>
        <position position="205"/>
    </location>
</feature>